<dbReference type="Pfam" id="PF04144">
    <property type="entry name" value="SCAMP"/>
    <property type="match status" value="1"/>
</dbReference>
<reference evidence="7 8" key="1">
    <citation type="submission" date="2017-01" db="EMBL/GenBank/DDBJ databases">
        <authorList>
            <person name="Mah S.A."/>
            <person name="Swanson W.J."/>
            <person name="Moy G.W."/>
            <person name="Vacquier V.D."/>
        </authorList>
    </citation>
    <scope>NUCLEOTIDE SEQUENCE [LARGE SCALE GENOMIC DNA]</scope>
    <source>
        <strain evidence="7 8">GSMNP</strain>
    </source>
</reference>
<feature type="coiled-coil region" evidence="5">
    <location>
        <begin position="79"/>
        <end position="124"/>
    </location>
</feature>
<evidence type="ECO:0000256" key="5">
    <source>
        <dbReference type="SAM" id="Coils"/>
    </source>
</evidence>
<dbReference type="PANTHER" id="PTHR10687">
    <property type="entry name" value="SECRETORY CARRIER-ASSOCIATED MEMBRANE PROTEIN SCAMP"/>
    <property type="match status" value="1"/>
</dbReference>
<dbReference type="OrthoDB" id="242866at2759"/>
<feature type="transmembrane region" description="Helical" evidence="6">
    <location>
        <begin position="197"/>
        <end position="216"/>
    </location>
</feature>
<feature type="transmembrane region" description="Helical" evidence="6">
    <location>
        <begin position="228"/>
        <end position="253"/>
    </location>
</feature>
<dbReference type="InterPro" id="IPR007273">
    <property type="entry name" value="SCAMP"/>
</dbReference>
<sequence>MYGKIENTAESPFVEIDMDNQSAFQTESDLLNNPFEPITKEAQKSTSGKLASNESFGNFSGMVQGGGMVSDVNPSSDLLRKKERELAEMEMNLKAQARVLEEERLELQQESERLRQQANNVNLANPPAGFRPAKNFPPFYPMIYHNISAEIGVADQKAVLMLFKLWLGVSATLLFNVISCLLLMIISPKNFSPASDFIWSIIYVITIIPSSFFLWYRPVYNAYMKDSALLYFIFFVFNSFNVLYFFYMCVGFSGSGSAGLINLIISASNANVINIVFCSITTASLFAVLFFNIILLKKTHSHYKTRGHSFRDAKNQAYVGFASRAVASQN</sequence>
<comment type="caution">
    <text evidence="7">The sequence shown here is derived from an EMBL/GenBank/DDBJ whole genome shotgun (WGS) entry which is preliminary data.</text>
</comment>
<dbReference type="GO" id="GO:0032588">
    <property type="term" value="C:trans-Golgi network membrane"/>
    <property type="evidence" value="ECO:0007669"/>
    <property type="project" value="TreeGrafter"/>
</dbReference>
<evidence type="ECO:0000256" key="1">
    <source>
        <dbReference type="ARBA" id="ARBA00004141"/>
    </source>
</evidence>
<evidence type="ECO:0000313" key="8">
    <source>
        <dbReference type="Proteomes" id="UP000187283"/>
    </source>
</evidence>
<accession>A0A1R1XI15</accession>
<dbReference type="STRING" id="133412.A0A1R1XI15"/>
<organism evidence="7 8">
    <name type="scientific">Smittium culicis</name>
    <dbReference type="NCBI Taxonomy" id="133412"/>
    <lineage>
        <taxon>Eukaryota</taxon>
        <taxon>Fungi</taxon>
        <taxon>Fungi incertae sedis</taxon>
        <taxon>Zoopagomycota</taxon>
        <taxon>Kickxellomycotina</taxon>
        <taxon>Harpellomycetes</taxon>
        <taxon>Harpellales</taxon>
        <taxon>Legeriomycetaceae</taxon>
        <taxon>Smittium</taxon>
    </lineage>
</organism>
<gene>
    <name evidence="7" type="ORF">AYI70_g8011</name>
</gene>
<keyword evidence="5" id="KW-0175">Coiled coil</keyword>
<dbReference type="Proteomes" id="UP000187283">
    <property type="component" value="Unassembled WGS sequence"/>
</dbReference>
<evidence type="ECO:0000256" key="6">
    <source>
        <dbReference type="SAM" id="Phobius"/>
    </source>
</evidence>
<keyword evidence="8" id="KW-1185">Reference proteome</keyword>
<dbReference type="AlphaFoldDB" id="A0A1R1XI15"/>
<dbReference type="PANTHER" id="PTHR10687:SF90">
    <property type="entry name" value="SECRETORY CARRIER MEMBRANE PROTEIN"/>
    <property type="match status" value="1"/>
</dbReference>
<evidence type="ECO:0000256" key="2">
    <source>
        <dbReference type="ARBA" id="ARBA00022692"/>
    </source>
</evidence>
<dbReference type="GO" id="GO:0015031">
    <property type="term" value="P:protein transport"/>
    <property type="evidence" value="ECO:0007669"/>
    <property type="project" value="InterPro"/>
</dbReference>
<proteinExistence type="predicted"/>
<keyword evidence="2 6" id="KW-0812">Transmembrane</keyword>
<feature type="transmembrane region" description="Helical" evidence="6">
    <location>
        <begin position="273"/>
        <end position="296"/>
    </location>
</feature>
<evidence type="ECO:0000313" key="7">
    <source>
        <dbReference type="EMBL" id="OMJ14238.1"/>
    </source>
</evidence>
<comment type="subcellular location">
    <subcellularLocation>
        <location evidence="1">Membrane</location>
        <topology evidence="1">Multi-pass membrane protein</topology>
    </subcellularLocation>
</comment>
<protein>
    <submittedName>
        <fullName evidence="7">Secretory carrier-associated membrane protein 3</fullName>
    </submittedName>
</protein>
<name>A0A1R1XI15_9FUNG</name>
<evidence type="ECO:0000256" key="4">
    <source>
        <dbReference type="ARBA" id="ARBA00023136"/>
    </source>
</evidence>
<dbReference type="EMBL" id="LSSN01003145">
    <property type="protein sequence ID" value="OMJ14238.1"/>
    <property type="molecule type" value="Genomic_DNA"/>
</dbReference>
<keyword evidence="3 6" id="KW-1133">Transmembrane helix</keyword>
<evidence type="ECO:0000256" key="3">
    <source>
        <dbReference type="ARBA" id="ARBA00022989"/>
    </source>
</evidence>
<keyword evidence="4 6" id="KW-0472">Membrane</keyword>
<feature type="transmembrane region" description="Helical" evidence="6">
    <location>
        <begin position="165"/>
        <end position="185"/>
    </location>
</feature>
<dbReference type="GO" id="GO:0055038">
    <property type="term" value="C:recycling endosome membrane"/>
    <property type="evidence" value="ECO:0007669"/>
    <property type="project" value="TreeGrafter"/>
</dbReference>